<gene>
    <name evidence="1" type="ORF">H3Z82_15555</name>
</gene>
<name>A0A7W2M7G8_9FLAO</name>
<protein>
    <submittedName>
        <fullName evidence="1">Uncharacterized protein</fullName>
    </submittedName>
</protein>
<dbReference type="AlphaFoldDB" id="A0A7W2M7G8"/>
<dbReference type="Proteomes" id="UP000541857">
    <property type="component" value="Unassembled WGS sequence"/>
</dbReference>
<organism evidence="1 2">
    <name type="scientific">Gelidibacter maritimus</name>
    <dbReference type="NCBI Taxonomy" id="2761487"/>
    <lineage>
        <taxon>Bacteria</taxon>
        <taxon>Pseudomonadati</taxon>
        <taxon>Bacteroidota</taxon>
        <taxon>Flavobacteriia</taxon>
        <taxon>Flavobacteriales</taxon>
        <taxon>Flavobacteriaceae</taxon>
        <taxon>Gelidibacter</taxon>
    </lineage>
</organism>
<reference evidence="1 2" key="1">
    <citation type="submission" date="2020-07" db="EMBL/GenBank/DDBJ databases">
        <title>Bacterium isolated from marine sediment.</title>
        <authorList>
            <person name="Shang D."/>
        </authorList>
    </citation>
    <scope>NUCLEOTIDE SEQUENCE [LARGE SCALE GENOMIC DNA]</scope>
    <source>
        <strain evidence="1 2">F6074</strain>
    </source>
</reference>
<proteinExistence type="predicted"/>
<evidence type="ECO:0000313" key="2">
    <source>
        <dbReference type="Proteomes" id="UP000541857"/>
    </source>
</evidence>
<accession>A0A7W2M7G8</accession>
<keyword evidence="2" id="KW-1185">Reference proteome</keyword>
<evidence type="ECO:0000313" key="1">
    <source>
        <dbReference type="EMBL" id="MBA6154141.1"/>
    </source>
</evidence>
<sequence>MNTIDFFKLQSKNLHRDFKTGKLVFNNEFGELSYEYEPKNFDIELVIYDYNLDEEDFTLMKAQHVISKMAGFEKWTVLIKTSETDLKIAKILYENQDIIDLRMWVDYISEAERMNQTDFDSETKLAICEQAFEMGVFNNDVFFDCYLLDKK</sequence>
<dbReference type="RefSeq" id="WP_182206422.1">
    <property type="nucleotide sequence ID" value="NZ_JACGLT010000015.1"/>
</dbReference>
<comment type="caution">
    <text evidence="1">The sequence shown here is derived from an EMBL/GenBank/DDBJ whole genome shotgun (WGS) entry which is preliminary data.</text>
</comment>
<dbReference type="EMBL" id="JACGLT010000015">
    <property type="protein sequence ID" value="MBA6154141.1"/>
    <property type="molecule type" value="Genomic_DNA"/>
</dbReference>